<feature type="compositionally biased region" description="Basic and acidic residues" evidence="1">
    <location>
        <begin position="992"/>
        <end position="1002"/>
    </location>
</feature>
<feature type="compositionally biased region" description="Low complexity" evidence="1">
    <location>
        <begin position="1377"/>
        <end position="1396"/>
    </location>
</feature>
<evidence type="ECO:0000313" key="2">
    <source>
        <dbReference type="EMBL" id="KAG5501876.1"/>
    </source>
</evidence>
<organism evidence="2 3">
    <name type="scientific">Porcisia hertigi</name>
    <dbReference type="NCBI Taxonomy" id="2761500"/>
    <lineage>
        <taxon>Eukaryota</taxon>
        <taxon>Discoba</taxon>
        <taxon>Euglenozoa</taxon>
        <taxon>Kinetoplastea</taxon>
        <taxon>Metakinetoplastina</taxon>
        <taxon>Trypanosomatida</taxon>
        <taxon>Trypanosomatidae</taxon>
        <taxon>Leishmaniinae</taxon>
        <taxon>Porcisia</taxon>
    </lineage>
</organism>
<dbReference type="RefSeq" id="XP_067756323.1">
    <property type="nucleotide sequence ID" value="XM_067900139.1"/>
</dbReference>
<proteinExistence type="predicted"/>
<comment type="caution">
    <text evidence="2">The sequence shown here is derived from an EMBL/GenBank/DDBJ whole genome shotgun (WGS) entry which is preliminary data.</text>
</comment>
<dbReference type="OrthoDB" id="267507at2759"/>
<feature type="region of interest" description="Disordered" evidence="1">
    <location>
        <begin position="1"/>
        <end position="28"/>
    </location>
</feature>
<protein>
    <submittedName>
        <fullName evidence="2">Uncharacterized protein</fullName>
    </submittedName>
</protein>
<feature type="region of interest" description="Disordered" evidence="1">
    <location>
        <begin position="1535"/>
        <end position="1556"/>
    </location>
</feature>
<accession>A0A836L7K1</accession>
<sequence length="1619" mass="169605">MGGQTTSVSRRRSPNQGGAPSGRSVSARHTNVTLATAHTGGYVIHMGQHPLYTGKGSTERQRTGLPSAAGKATGAQGSLSISAETNTVRRLQGCPVAVAKSAPARVSVASVEGVPVGAVQTNRSARHGSVIEQLAAITQMTNSHGPPVGQAAHQLCATNSTETPSSACRQPPSNPDGELGLWSHADGGHSKALGPLRLHDVMRMHLQQEPFNVGTSAAGEVGRRLPNETLVLPSPQTTPDGKENSMYADLKTFRLPQRVPAALQTPTPPPLPTAEATAGTSTAPVLANPTAGPSGVGAAAGPGSSSAPTPAAGIPASVLSPASPGADIVGAAALAAPAATGTALQPPPLPTPQQEIPAVAGTTGVPTASASVADTAAPVTATASGSPIPGQPVPQRRLKREEKANREEEEEERLLHDLIATSHHRQQRANLLHSSTIDEVRAALLLARQPKMNFFAPGTASVVSSTNTDLAAALVARVQLRREANGGALDGWWRPPLNVLLPDPTQSAPTWTVLKSASAQAEQQVAAAAALARPARESSLNHPASADDGEKVAAPEAAGDDGGGGEAPQAPYCMDYHAPFQCVQSPEYIEHHVVPMALKAVAGAGTSANGLKTKRLSARNIADAAPAAAVEQRDDAQVDLRATATAAGSASAAKTLGEQAVILRDPFSLLACEHLAEETINIAARRRAYLSAVNTMDSITRCGASSPTSPGALASMLRNAMPPGEVFCELSYAAKVLLSAILYMRALGALPSLLRVGPLTEYSPVVDKQNCIELVFYNPSDKERRELEAQEQQRQSEQLERSRHISLKERPSGSLVFYNQAPAARMPLVAAVTPTKAPTRARSLPSTKGHPCGNPDASLGNRSRSQSGNDHRTSADNVTPEDDAQPRQRLPSAIEKKLMRTLSSTAARRASSLALDRGGAPAALEPTVSPHRTSRSSFTSLAGPQLHSVDASLMTGDIPGGALCSPGTGRGKALRSDSGGAWLLRSTSRDGSASRDSAHRAGDGVTNIHGSLGSSDDAHHRCVGTTHSRQHLQGTSQQAPIVQRRGSECTGALVGGVPHVCLTHSPGASQISASHAASTTAVTKGTFASALRRSSVTVALEDLQRVVEESRLPGAMNDSASAPSSPPHSPLGRTKLFADVTQPIRSMPPPPTQHESMMSPITRAAEGAEASAGGAKPATAYGPGSSRFVKGEQELCVVLRAVIAQKSHVYSFGKAETVHVLPPLPLRSATDSGDADKTLLRKQANQKTAELERLAVGTSNPLFKFLSNSSSRQRKDPDGGQWRDALRARARCSATAARQRDPITVNEHGVPTAEDYGDLVVAFLLSGNASELSGSVPDMMELEALRYHIFSLLGYNVSDPAGVQAVKEAAAGGKASAAPRQPAAANTQPATSPSAPESGVVRLPQHLAAFTAFETPTSSHPRAREMPPGSPSLAPSASRTPVVREQQRSSFFETALRRMNPVADLTEGEGGRGHRLTKAGVHWRKKVQKEMRPQEIQALMQRRFPIYRASSVAESTLQAFFTEAKAAVAAAHLQRRRRGHAGSSSGGRVSPSGVPFDSLEQRAHADAKETALQDAERDLLRFRPMNLNSFHRELADALQYALDLQIREGKENVLRAFHM</sequence>
<dbReference type="GeneID" id="94290216"/>
<dbReference type="Proteomes" id="UP000674318">
    <property type="component" value="Unassembled WGS sequence"/>
</dbReference>
<feature type="region of interest" description="Disordered" evidence="1">
    <location>
        <begin position="376"/>
        <end position="411"/>
    </location>
</feature>
<evidence type="ECO:0000313" key="3">
    <source>
        <dbReference type="Proteomes" id="UP000674318"/>
    </source>
</evidence>
<dbReference type="KEGG" id="phet:94290216"/>
<feature type="region of interest" description="Disordered" evidence="1">
    <location>
        <begin position="51"/>
        <end position="73"/>
    </location>
</feature>
<feature type="compositionally biased region" description="Low complexity" evidence="1">
    <location>
        <begin position="301"/>
        <end position="311"/>
    </location>
</feature>
<feature type="region of interest" description="Disordered" evidence="1">
    <location>
        <begin position="261"/>
        <end position="311"/>
    </location>
</feature>
<feature type="compositionally biased region" description="Low complexity" evidence="1">
    <location>
        <begin position="1541"/>
        <end position="1555"/>
    </location>
</feature>
<feature type="region of interest" description="Disordered" evidence="1">
    <location>
        <begin position="1377"/>
        <end position="1398"/>
    </location>
</feature>
<feature type="region of interest" description="Disordered" evidence="1">
    <location>
        <begin position="833"/>
        <end position="941"/>
    </location>
</feature>
<reference evidence="2 3" key="1">
    <citation type="submission" date="2021-02" db="EMBL/GenBank/DDBJ databases">
        <title>Porcisia hertigi Genome sequencing and assembly.</title>
        <authorList>
            <person name="Almutairi H."/>
            <person name="Gatherer D."/>
        </authorList>
    </citation>
    <scope>NUCLEOTIDE SEQUENCE [LARGE SCALE GENOMIC DNA]</scope>
    <source>
        <strain evidence="2 3">C119</strain>
    </source>
</reference>
<feature type="region of interest" description="Disordered" evidence="1">
    <location>
        <begin position="984"/>
        <end position="1020"/>
    </location>
</feature>
<feature type="region of interest" description="Disordered" evidence="1">
    <location>
        <begin position="533"/>
        <end position="566"/>
    </location>
</feature>
<feature type="region of interest" description="Disordered" evidence="1">
    <location>
        <begin position="785"/>
        <end position="806"/>
    </location>
</feature>
<dbReference type="EMBL" id="JAFJZO010000026">
    <property type="protein sequence ID" value="KAG5501876.1"/>
    <property type="molecule type" value="Genomic_DNA"/>
</dbReference>
<evidence type="ECO:0000256" key="1">
    <source>
        <dbReference type="SAM" id="MobiDB-lite"/>
    </source>
</evidence>
<feature type="region of interest" description="Disordered" evidence="1">
    <location>
        <begin position="1414"/>
        <end position="1445"/>
    </location>
</feature>
<feature type="compositionally biased region" description="Basic and acidic residues" evidence="1">
    <location>
        <begin position="797"/>
        <end position="806"/>
    </location>
</feature>
<feature type="region of interest" description="Disordered" evidence="1">
    <location>
        <begin position="1112"/>
        <end position="1134"/>
    </location>
</feature>
<keyword evidence="3" id="KW-1185">Reference proteome</keyword>
<feature type="compositionally biased region" description="Low complexity" evidence="1">
    <location>
        <begin position="900"/>
        <end position="915"/>
    </location>
</feature>
<gene>
    <name evidence="2" type="ORF">JKF63_04146</name>
</gene>
<feature type="region of interest" description="Disordered" evidence="1">
    <location>
        <begin position="161"/>
        <end position="186"/>
    </location>
</feature>
<name>A0A836L7K1_9TRYP</name>